<feature type="compositionally biased region" description="Basic and acidic residues" evidence="1">
    <location>
        <begin position="1"/>
        <end position="10"/>
    </location>
</feature>
<dbReference type="HOGENOM" id="CLU_1891803_0_0_9"/>
<proteinExistence type="predicted"/>
<dbReference type="EMBL" id="ABGD02000019">
    <property type="protein sequence ID" value="EDS10932.1"/>
    <property type="molecule type" value="Genomic_DNA"/>
</dbReference>
<reference evidence="2" key="2">
    <citation type="submission" date="2013-09" db="EMBL/GenBank/DDBJ databases">
        <title>Draft genome sequence of Anaerotruncus colihominis(DSM 17241).</title>
        <authorList>
            <person name="Sudarsanam P."/>
            <person name="Ley R."/>
            <person name="Guruge J."/>
            <person name="Turnbaugh P.J."/>
            <person name="Mahowald M."/>
            <person name="Liep D."/>
            <person name="Gordon J."/>
        </authorList>
    </citation>
    <scope>NUCLEOTIDE SEQUENCE</scope>
    <source>
        <strain evidence="2">DSM 17241</strain>
    </source>
</reference>
<evidence type="ECO:0000256" key="1">
    <source>
        <dbReference type="SAM" id="MobiDB-lite"/>
    </source>
</evidence>
<gene>
    <name evidence="2" type="ORF">ANACOL_02486</name>
</gene>
<organism evidence="2 3">
    <name type="scientific">Anaerotruncus colihominis DSM 17241</name>
    <dbReference type="NCBI Taxonomy" id="445972"/>
    <lineage>
        <taxon>Bacteria</taxon>
        <taxon>Bacillati</taxon>
        <taxon>Bacillota</taxon>
        <taxon>Clostridia</taxon>
        <taxon>Eubacteriales</taxon>
        <taxon>Oscillospiraceae</taxon>
        <taxon>Anaerotruncus</taxon>
    </lineage>
</organism>
<accession>B0PCH7</accession>
<reference evidence="2" key="1">
    <citation type="submission" date="2007-11" db="EMBL/GenBank/DDBJ databases">
        <authorList>
            <person name="Fulton L."/>
            <person name="Clifton S."/>
            <person name="Fulton B."/>
            <person name="Xu J."/>
            <person name="Minx P."/>
            <person name="Pepin K.H."/>
            <person name="Johnson M."/>
            <person name="Thiruvilangam P."/>
            <person name="Bhonagiri V."/>
            <person name="Nash W.E."/>
            <person name="Mardis E.R."/>
            <person name="Wilson R.K."/>
        </authorList>
    </citation>
    <scope>NUCLEOTIDE SEQUENCE [LARGE SCALE GENOMIC DNA]</scope>
    <source>
        <strain evidence="2">DSM 17241</strain>
    </source>
</reference>
<evidence type="ECO:0000313" key="2">
    <source>
        <dbReference type="EMBL" id="EDS10932.1"/>
    </source>
</evidence>
<evidence type="ECO:0000313" key="3">
    <source>
        <dbReference type="Proteomes" id="UP000003803"/>
    </source>
</evidence>
<dbReference type="Proteomes" id="UP000003803">
    <property type="component" value="Unassembled WGS sequence"/>
</dbReference>
<sequence length="134" mass="13705">MGEAAGEKMAKAPHGSWPFSRAAPLSPGRSPHKKCGPQAARACSDVSPTPSKSHDKYRAAGVAFANSGFPTFLKKAPGTLPFGSSAGDINQPLFPFLNLGHVTAIVIIIPLGAIGPFDCAAIDAVAGGNTDHQN</sequence>
<feature type="region of interest" description="Disordered" evidence="1">
    <location>
        <begin position="1"/>
        <end position="54"/>
    </location>
</feature>
<comment type="caution">
    <text evidence="2">The sequence shown here is derived from an EMBL/GenBank/DDBJ whole genome shotgun (WGS) entry which is preliminary data.</text>
</comment>
<keyword evidence="3" id="KW-1185">Reference proteome</keyword>
<name>B0PCH7_9FIRM</name>
<dbReference type="AlphaFoldDB" id="B0PCH7"/>
<protein>
    <submittedName>
        <fullName evidence="2">Uncharacterized protein</fullName>
    </submittedName>
</protein>